<dbReference type="Pfam" id="PF01547">
    <property type="entry name" value="SBP_bac_1"/>
    <property type="match status" value="1"/>
</dbReference>
<sequence>MAVHGRFLKAAAAASMVAVLTAACGNGGGDDSDEQAEAGTSGVGPITFAMGSNDTDKLRPVIEQWNAENPDQEVTLRELPAEQDGQRDTLTQSLQTESGEYDVFALDVTDTAYFAANGWLQPIEGDTEVDTSGLIEAAVDSATYNGTLYGIPQNTNAQLLYYRTDLQPEAPANWDALVASCEAAEGADVDCLQTQLSLYEGLTVAATQFIHSWGGQVVGDDGQTPELDTDQARAGLTALVDAYQNGVIPPQTDAFTEEETAQAFLAGETMYSYNWPYMYESGQSDPTSQVQGRFEVAPIVGQDGAGRSTLGGYNNAINVFSENKATAQAFLEFIISEDVQMGFAEQSFPPVLSSIYDDEALQQEFPYMPALKAALENAEPRPVTPYYPAVSKAIQDNTFAALRGEKNVEQALTDMSAAIDQAAQ</sequence>
<keyword evidence="7" id="KW-1185">Reference proteome</keyword>
<name>A0A2A2WMJ2_9ACTN</name>
<dbReference type="OrthoDB" id="3495561at2"/>
<dbReference type="GO" id="GO:0042956">
    <property type="term" value="P:maltodextrin transmembrane transport"/>
    <property type="evidence" value="ECO:0007669"/>
    <property type="project" value="TreeGrafter"/>
</dbReference>
<feature type="chain" id="PRO_5039186653" evidence="5">
    <location>
        <begin position="23"/>
        <end position="424"/>
    </location>
</feature>
<feature type="region of interest" description="Disordered" evidence="4">
    <location>
        <begin position="28"/>
        <end position="52"/>
    </location>
</feature>
<evidence type="ECO:0000256" key="4">
    <source>
        <dbReference type="SAM" id="MobiDB-lite"/>
    </source>
</evidence>
<protein>
    <submittedName>
        <fullName evidence="6">ABC transporter substrate-binding protein</fullName>
    </submittedName>
</protein>
<dbReference type="PANTHER" id="PTHR30061">
    <property type="entry name" value="MALTOSE-BINDING PERIPLASMIC PROTEIN"/>
    <property type="match status" value="1"/>
</dbReference>
<evidence type="ECO:0000256" key="5">
    <source>
        <dbReference type="SAM" id="SignalP"/>
    </source>
</evidence>
<dbReference type="Proteomes" id="UP000218810">
    <property type="component" value="Unassembled WGS sequence"/>
</dbReference>
<evidence type="ECO:0000256" key="3">
    <source>
        <dbReference type="ARBA" id="ARBA00022729"/>
    </source>
</evidence>
<dbReference type="PROSITE" id="PS51257">
    <property type="entry name" value="PROKAR_LIPOPROTEIN"/>
    <property type="match status" value="1"/>
</dbReference>
<reference evidence="7" key="1">
    <citation type="submission" date="2017-09" db="EMBL/GenBank/DDBJ databases">
        <authorList>
            <person name="Zhang Y."/>
            <person name="Huang X."/>
            <person name="Liu J."/>
            <person name="Lu L."/>
            <person name="Peng K."/>
        </authorList>
    </citation>
    <scope>NUCLEOTIDE SEQUENCE [LARGE SCALE GENOMIC DNA]</scope>
    <source>
        <strain evidence="7">S-XJ-1</strain>
    </source>
</reference>
<organism evidence="6 7">
    <name type="scientific">Dietzia natronolimnaea</name>
    <dbReference type="NCBI Taxonomy" id="161920"/>
    <lineage>
        <taxon>Bacteria</taxon>
        <taxon>Bacillati</taxon>
        <taxon>Actinomycetota</taxon>
        <taxon>Actinomycetes</taxon>
        <taxon>Mycobacteriales</taxon>
        <taxon>Dietziaceae</taxon>
        <taxon>Dietzia</taxon>
    </lineage>
</organism>
<dbReference type="RefSeq" id="WP_095718900.1">
    <property type="nucleotide sequence ID" value="NZ_NTGA01000024.1"/>
</dbReference>
<comment type="similarity">
    <text evidence="1">Belongs to the bacterial solute-binding protein 1 family.</text>
</comment>
<evidence type="ECO:0000256" key="1">
    <source>
        <dbReference type="ARBA" id="ARBA00008520"/>
    </source>
</evidence>
<evidence type="ECO:0000313" key="7">
    <source>
        <dbReference type="Proteomes" id="UP000218810"/>
    </source>
</evidence>
<comment type="caution">
    <text evidence="6">The sequence shown here is derived from an EMBL/GenBank/DDBJ whole genome shotgun (WGS) entry which is preliminary data.</text>
</comment>
<dbReference type="GO" id="GO:0055052">
    <property type="term" value="C:ATP-binding cassette (ABC) transporter complex, substrate-binding subunit-containing"/>
    <property type="evidence" value="ECO:0007669"/>
    <property type="project" value="TreeGrafter"/>
</dbReference>
<evidence type="ECO:0000256" key="2">
    <source>
        <dbReference type="ARBA" id="ARBA00022448"/>
    </source>
</evidence>
<keyword evidence="2" id="KW-0813">Transport</keyword>
<dbReference type="EMBL" id="NTGA01000024">
    <property type="protein sequence ID" value="PAY22402.1"/>
    <property type="molecule type" value="Genomic_DNA"/>
</dbReference>
<dbReference type="GO" id="GO:0015768">
    <property type="term" value="P:maltose transport"/>
    <property type="evidence" value="ECO:0007669"/>
    <property type="project" value="TreeGrafter"/>
</dbReference>
<dbReference type="InterPro" id="IPR006059">
    <property type="entry name" value="SBP"/>
</dbReference>
<evidence type="ECO:0000313" key="6">
    <source>
        <dbReference type="EMBL" id="PAY22402.1"/>
    </source>
</evidence>
<dbReference type="CDD" id="cd14750">
    <property type="entry name" value="PBP2_TMBP"/>
    <property type="match status" value="1"/>
</dbReference>
<dbReference type="GO" id="GO:1901982">
    <property type="term" value="F:maltose binding"/>
    <property type="evidence" value="ECO:0007669"/>
    <property type="project" value="TreeGrafter"/>
</dbReference>
<proteinExistence type="inferred from homology"/>
<gene>
    <name evidence="6" type="ORF">CEY15_13535</name>
</gene>
<accession>A0A2A2WMJ2</accession>
<dbReference type="SUPFAM" id="SSF53850">
    <property type="entry name" value="Periplasmic binding protein-like II"/>
    <property type="match status" value="1"/>
</dbReference>
<dbReference type="AlphaFoldDB" id="A0A2A2WMJ2"/>
<dbReference type="Gene3D" id="3.40.190.10">
    <property type="entry name" value="Periplasmic binding protein-like II"/>
    <property type="match status" value="2"/>
</dbReference>
<feature type="signal peptide" evidence="5">
    <location>
        <begin position="1"/>
        <end position="22"/>
    </location>
</feature>
<keyword evidence="3 5" id="KW-0732">Signal</keyword>
<dbReference type="PANTHER" id="PTHR30061:SF50">
    <property type="entry name" value="MALTOSE_MALTODEXTRIN-BINDING PERIPLASMIC PROTEIN"/>
    <property type="match status" value="1"/>
</dbReference>